<evidence type="ECO:0000313" key="2">
    <source>
        <dbReference type="Proteomes" id="UP000281647"/>
    </source>
</evidence>
<organism evidence="1 2">
    <name type="scientific">Borborobacter arsenicus</name>
    <dbReference type="NCBI Taxonomy" id="1851146"/>
    <lineage>
        <taxon>Bacteria</taxon>
        <taxon>Pseudomonadati</taxon>
        <taxon>Pseudomonadota</taxon>
        <taxon>Alphaproteobacteria</taxon>
        <taxon>Hyphomicrobiales</taxon>
        <taxon>Phyllobacteriaceae</taxon>
        <taxon>Borborobacter</taxon>
    </lineage>
</organism>
<name>A0A432V892_9HYPH</name>
<accession>A0A432V892</accession>
<sequence length="131" mass="14320">MGGIRTSGGNRWELETGYSRAVRVGPLIEVSSTCAAQPDGTIVHLGNVAGQARHIIGIIDGALRELGATLADVVRISYYMRDQQDWVAVGEVHREFFAETRPALDYIFTAGWPLKGVEIEIVCTAYVEDAR</sequence>
<dbReference type="Gene3D" id="3.30.1330.40">
    <property type="entry name" value="RutC-like"/>
    <property type="match status" value="1"/>
</dbReference>
<proteinExistence type="predicted"/>
<gene>
    <name evidence="1" type="ORF">EET67_09315</name>
</gene>
<dbReference type="InterPro" id="IPR006175">
    <property type="entry name" value="YjgF/YER057c/UK114"/>
</dbReference>
<dbReference type="SUPFAM" id="SSF55298">
    <property type="entry name" value="YjgF-like"/>
    <property type="match status" value="1"/>
</dbReference>
<dbReference type="InterPro" id="IPR035959">
    <property type="entry name" value="RutC-like_sf"/>
</dbReference>
<dbReference type="PANTHER" id="PTHR43857:SF1">
    <property type="entry name" value="YJGH FAMILY PROTEIN"/>
    <property type="match status" value="1"/>
</dbReference>
<dbReference type="OrthoDB" id="9783572at2"/>
<dbReference type="AlphaFoldDB" id="A0A432V892"/>
<dbReference type="EMBL" id="RKST01000007">
    <property type="protein sequence ID" value="RUM98283.1"/>
    <property type="molecule type" value="Genomic_DNA"/>
</dbReference>
<dbReference type="RefSeq" id="WP_128626663.1">
    <property type="nucleotide sequence ID" value="NZ_RKST01000007.1"/>
</dbReference>
<protein>
    <submittedName>
        <fullName evidence="1">RidA family protein</fullName>
    </submittedName>
</protein>
<evidence type="ECO:0000313" key="1">
    <source>
        <dbReference type="EMBL" id="RUM98283.1"/>
    </source>
</evidence>
<keyword evidence="2" id="KW-1185">Reference proteome</keyword>
<dbReference type="PANTHER" id="PTHR43857">
    <property type="entry name" value="BLR7761 PROTEIN"/>
    <property type="match status" value="1"/>
</dbReference>
<dbReference type="Proteomes" id="UP000281647">
    <property type="component" value="Unassembled WGS sequence"/>
</dbReference>
<dbReference type="Pfam" id="PF01042">
    <property type="entry name" value="Ribonuc_L-PSP"/>
    <property type="match status" value="1"/>
</dbReference>
<comment type="caution">
    <text evidence="1">The sequence shown here is derived from an EMBL/GenBank/DDBJ whole genome shotgun (WGS) entry which is preliminary data.</text>
</comment>
<reference evidence="1 2" key="1">
    <citation type="submission" date="2018-11" db="EMBL/GenBank/DDBJ databases">
        <title>Pseudaminobacter arsenicus sp. nov., an arsenic-resistant bacterium isolated from arsenic-rich aquifers.</title>
        <authorList>
            <person name="Mu Y."/>
        </authorList>
    </citation>
    <scope>NUCLEOTIDE SEQUENCE [LARGE SCALE GENOMIC DNA]</scope>
    <source>
        <strain evidence="1 2">CB3</strain>
    </source>
</reference>